<dbReference type="SUPFAM" id="SSF55031">
    <property type="entry name" value="Bacterial exopeptidase dimerisation domain"/>
    <property type="match status" value="1"/>
</dbReference>
<evidence type="ECO:0000313" key="6">
    <source>
        <dbReference type="Proteomes" id="UP000460715"/>
    </source>
</evidence>
<dbReference type="OrthoDB" id="9776600at2"/>
<dbReference type="InterPro" id="IPR050072">
    <property type="entry name" value="Peptidase_M20A"/>
</dbReference>
<dbReference type="CDD" id="cd03885">
    <property type="entry name" value="M20_CPDG2"/>
    <property type="match status" value="1"/>
</dbReference>
<protein>
    <submittedName>
        <fullName evidence="5">M20/M25/M40 family metallo-hydrolase</fullName>
    </submittedName>
</protein>
<keyword evidence="2 5" id="KW-0378">Hydrolase</keyword>
<dbReference type="AlphaFoldDB" id="A0A845B8L9"/>
<dbReference type="InterPro" id="IPR036264">
    <property type="entry name" value="Bact_exopeptidase_dim_dom"/>
</dbReference>
<dbReference type="Pfam" id="PF07687">
    <property type="entry name" value="M20_dimer"/>
    <property type="match status" value="1"/>
</dbReference>
<keyword evidence="1" id="KW-0479">Metal-binding</keyword>
<evidence type="ECO:0000259" key="4">
    <source>
        <dbReference type="Pfam" id="PF07687"/>
    </source>
</evidence>
<dbReference type="RefSeq" id="WP_160935539.1">
    <property type="nucleotide sequence ID" value="NZ_SNVJ01000002.1"/>
</dbReference>
<dbReference type="PIRSF" id="PIRSF037238">
    <property type="entry name" value="Carboxypeptidase_G2"/>
    <property type="match status" value="1"/>
</dbReference>
<dbReference type="NCBIfam" id="NF005678">
    <property type="entry name" value="PRK07473.1"/>
    <property type="match status" value="1"/>
</dbReference>
<feature type="domain" description="Peptidase M20 dimerisation" evidence="4">
    <location>
        <begin position="196"/>
        <end position="286"/>
    </location>
</feature>
<dbReference type="SUPFAM" id="SSF53187">
    <property type="entry name" value="Zn-dependent exopeptidases"/>
    <property type="match status" value="1"/>
</dbReference>
<proteinExistence type="predicted"/>
<evidence type="ECO:0000256" key="1">
    <source>
        <dbReference type="ARBA" id="ARBA00022723"/>
    </source>
</evidence>
<dbReference type="InterPro" id="IPR017150">
    <property type="entry name" value="Pept_M20_glutamate_carboxypep"/>
</dbReference>
<organism evidence="5 6">
    <name type="scientific">Teichococcus coralli</name>
    <dbReference type="NCBI Taxonomy" id="2545983"/>
    <lineage>
        <taxon>Bacteria</taxon>
        <taxon>Pseudomonadati</taxon>
        <taxon>Pseudomonadota</taxon>
        <taxon>Alphaproteobacteria</taxon>
        <taxon>Acetobacterales</taxon>
        <taxon>Roseomonadaceae</taxon>
        <taxon>Roseomonas</taxon>
    </lineage>
</organism>
<sequence>MEQEILTPDQREAQRALDLPFDAGVLLDGLRPWVECESPTFDAAAVNRMMSLASRDLALLGARIERIPGRMGFGDCVRARFPHLDGEAEGGILVLAHLDTVHPVGTLGALPFRLEGERCFGPGICDMKGGTYIAMQAMAAIIQAGIALRRPVTFLLTSDEEVGSPSTRDLIEAEAGRHEVVLVPEPGRPDGGVVTGRYAIARFNLRTTGRPSHAGAALAEGRSAIREMCRQVLAIEDMTTDAATFSVGVVRGGQWVNCVATHCDAEALTMAKRQSDLDQAVERMLALSGTSGDVTLKVTRGVTRPVWEPDANTMALYRAAQGLASKLGLTLPHASAGGGSDGNFTGAMGIPTLDGLGVQGGGMHTLQEHVLVSSLVPRARLFAGLLASV</sequence>
<dbReference type="PANTHER" id="PTHR43808">
    <property type="entry name" value="ACETYLORNITHINE DEACETYLASE"/>
    <property type="match status" value="1"/>
</dbReference>
<evidence type="ECO:0000256" key="2">
    <source>
        <dbReference type="ARBA" id="ARBA00022801"/>
    </source>
</evidence>
<dbReference type="GO" id="GO:0016787">
    <property type="term" value="F:hydrolase activity"/>
    <property type="evidence" value="ECO:0007669"/>
    <property type="project" value="UniProtKB-KW"/>
</dbReference>
<dbReference type="Gene3D" id="3.30.70.360">
    <property type="match status" value="1"/>
</dbReference>
<dbReference type="GO" id="GO:0046872">
    <property type="term" value="F:metal ion binding"/>
    <property type="evidence" value="ECO:0007669"/>
    <property type="project" value="UniProtKB-KW"/>
</dbReference>
<feature type="active site" description="Proton acceptor" evidence="3">
    <location>
        <position position="160"/>
    </location>
</feature>
<dbReference type="PANTHER" id="PTHR43808:SF9">
    <property type="entry name" value="BLL0789 PROTEIN"/>
    <property type="match status" value="1"/>
</dbReference>
<keyword evidence="6" id="KW-1185">Reference proteome</keyword>
<accession>A0A845B8L9</accession>
<name>A0A845B8L9_9PROT</name>
<dbReference type="EMBL" id="SNVJ01000002">
    <property type="protein sequence ID" value="MXP62434.1"/>
    <property type="molecule type" value="Genomic_DNA"/>
</dbReference>
<gene>
    <name evidence="5" type="ORF">E0493_03580</name>
</gene>
<dbReference type="Pfam" id="PF01546">
    <property type="entry name" value="Peptidase_M20"/>
    <property type="match status" value="1"/>
</dbReference>
<dbReference type="InterPro" id="IPR011650">
    <property type="entry name" value="Peptidase_M20_dimer"/>
</dbReference>
<comment type="caution">
    <text evidence="5">The sequence shown here is derived from an EMBL/GenBank/DDBJ whole genome shotgun (WGS) entry which is preliminary data.</text>
</comment>
<dbReference type="Gene3D" id="3.40.630.10">
    <property type="entry name" value="Zn peptidases"/>
    <property type="match status" value="1"/>
</dbReference>
<dbReference type="InterPro" id="IPR002933">
    <property type="entry name" value="Peptidase_M20"/>
</dbReference>
<feature type="active site" evidence="3">
    <location>
        <position position="99"/>
    </location>
</feature>
<reference evidence="5 6" key="1">
    <citation type="submission" date="2019-03" db="EMBL/GenBank/DDBJ databases">
        <title>Roseomonas sp. a novel Roseomonas species isolated from Sea whip Gorgonian.</title>
        <authorList>
            <person name="Li F."/>
            <person name="Pan X."/>
            <person name="Huang S."/>
            <person name="Li Z."/>
            <person name="Meng B."/>
        </authorList>
    </citation>
    <scope>NUCLEOTIDE SEQUENCE [LARGE SCALE GENOMIC DNA]</scope>
    <source>
        <strain evidence="5 6">M0104</strain>
    </source>
</reference>
<evidence type="ECO:0000313" key="5">
    <source>
        <dbReference type="EMBL" id="MXP62434.1"/>
    </source>
</evidence>
<dbReference type="Proteomes" id="UP000460715">
    <property type="component" value="Unassembled WGS sequence"/>
</dbReference>
<evidence type="ECO:0000256" key="3">
    <source>
        <dbReference type="PIRSR" id="PIRSR037238-1"/>
    </source>
</evidence>